<dbReference type="InterPro" id="IPR043990">
    <property type="entry name" value="AC_1"/>
</dbReference>
<dbReference type="PROSITE" id="PS51208">
    <property type="entry name" value="AUTOTRANSPORTER"/>
    <property type="match status" value="1"/>
</dbReference>
<keyword evidence="1" id="KW-0732">Signal</keyword>
<dbReference type="OrthoDB" id="6053567at2"/>
<dbReference type="EMBL" id="VFIP01000035">
    <property type="protein sequence ID" value="TWR87269.1"/>
    <property type="molecule type" value="Genomic_DNA"/>
</dbReference>
<evidence type="ECO:0000259" key="2">
    <source>
        <dbReference type="PROSITE" id="PS51208"/>
    </source>
</evidence>
<evidence type="ECO:0000313" key="4">
    <source>
        <dbReference type="Proteomes" id="UP000317901"/>
    </source>
</evidence>
<proteinExistence type="predicted"/>
<protein>
    <submittedName>
        <fullName evidence="3">Autotransporter outer membrane beta-barrel domain-containing protein</fullName>
    </submittedName>
</protein>
<dbReference type="AlphaFoldDB" id="A0A5C5PTV0"/>
<dbReference type="InterPro" id="IPR011050">
    <property type="entry name" value="Pectin_lyase_fold/virulence"/>
</dbReference>
<comment type="caution">
    <text evidence="3">The sequence shown here is derived from an EMBL/GenBank/DDBJ whole genome shotgun (WGS) entry which is preliminary data.</text>
</comment>
<dbReference type="InterPro" id="IPR036709">
    <property type="entry name" value="Autotransporte_beta_dom_sf"/>
</dbReference>
<dbReference type="PANTHER" id="PTHR12338:SF5">
    <property type="entry name" value="ANTIGEN 43-RELATED"/>
    <property type="match status" value="1"/>
</dbReference>
<evidence type="ECO:0000256" key="1">
    <source>
        <dbReference type="SAM" id="SignalP"/>
    </source>
</evidence>
<evidence type="ECO:0000313" key="3">
    <source>
        <dbReference type="EMBL" id="TWR87269.1"/>
    </source>
</evidence>
<dbReference type="Pfam" id="PF03797">
    <property type="entry name" value="Autotransporter"/>
    <property type="match status" value="1"/>
</dbReference>
<name>A0A5C5PTV0_9PSED</name>
<dbReference type="InterPro" id="IPR003991">
    <property type="entry name" value="Pertactin_virulence_factor"/>
</dbReference>
<dbReference type="GO" id="GO:0019867">
    <property type="term" value="C:outer membrane"/>
    <property type="evidence" value="ECO:0007669"/>
    <property type="project" value="InterPro"/>
</dbReference>
<dbReference type="NCBIfam" id="TIGR01414">
    <property type="entry name" value="autotrans_barl"/>
    <property type="match status" value="1"/>
</dbReference>
<dbReference type="InterPro" id="IPR012332">
    <property type="entry name" value="Autotransporter_pectin_lyase_C"/>
</dbReference>
<dbReference type="SUPFAM" id="SSF103515">
    <property type="entry name" value="Autotransporter"/>
    <property type="match status" value="1"/>
</dbReference>
<dbReference type="InterPro" id="IPR006315">
    <property type="entry name" value="OM_autotransptr_brl_dom"/>
</dbReference>
<sequence>MSIMPKHPALRLFATSLLSLALQNAYAQCSFSPTAGDDSYICDSGSAASLTDLQGNNSLSLPTNSTGTITGPVSFGPGADQITVNAGLIDGAVSQGSGIDDFIMTGGQIRSLAQGDGRDTFLMTGGTIVGAFEDGDVATMTGGRIGRVDMKLDNNIFNMSGGQIIGNLVTGFGLDTITVSGGSIGGNISVSGGNDQVTVTGGTVGGQILMSFGNDTFVWRDGGTLEGAVMMGDGDDTGLLSNLPETLLSTTPHIDGGPGNDSLTFANSNPQSGARYVNWETIALTEGSHLTLNDTLTLGDTVSSTGNLNIDASSQIDSSTGVISPFTAGQNVNVNNAGLIDLTRSGSSTGDTLTINGNYSGNNAIIKLQSVLAGDNAESDRLIVASGQMSGSTALNVTNMGGTGALTTQNGIQVVQANQGATSTAGAFTLGQSLSAGAYQYYLFKGGITAGSENSWFLRSSVVTPPAVAAVVPPVVVPPVVVPPVSPPVVVPPVVSPPVVAPPVVAPPVVAPVEPTPVPAPVAAVGTPALPTAAPGQSITLYRQEVPLYAVVPPVAALLAQTSIGTFHDRQGEQSLLTEKGAVAAGWARTFGSHLRQSWSGTVAPSFDGSINGYQIGHDVYAWTSDSGMRQRVGLFASQSRLDGDVRGFNLGFKNAKAGDIRLDGDSLGAYWTLITPQSAYVDVVAMGTRLDGRTRSERGVKLDLDGHAVSLSLETGYPIAVSSHWQIEPQAQLIAQRVSMDNASDGISTVGFESQDYLKGRVGARMKGAYSVNNVPVEPYLRANLWRSFGGRDATSFDTVEAIKTDHSASSMDVGAGVVARLNSSVSLYGSTDYSANLDSRNLEAISGTLGIRISW</sequence>
<reference evidence="3 4" key="1">
    <citation type="submission" date="2019-06" db="EMBL/GenBank/DDBJ databases">
        <title>Pseudomonas bimorpha sp. nov. isolated from bovine raw milk and skim milk concentrate.</title>
        <authorList>
            <person name="Hofmann K."/>
            <person name="Huptas C."/>
            <person name="Doll E."/>
            <person name="Scherer S."/>
            <person name="Wenning M."/>
        </authorList>
    </citation>
    <scope>NUCLEOTIDE SEQUENCE [LARGE SCALE GENOMIC DNA]</scope>
    <source>
        <strain evidence="3 4">DSM 108990</strain>
    </source>
</reference>
<dbReference type="Proteomes" id="UP000317901">
    <property type="component" value="Unassembled WGS sequence"/>
</dbReference>
<dbReference type="Gene3D" id="2.40.128.130">
    <property type="entry name" value="Autotransporter beta-domain"/>
    <property type="match status" value="1"/>
</dbReference>
<feature type="chain" id="PRO_5022910604" evidence="1">
    <location>
        <begin position="28"/>
        <end position="857"/>
    </location>
</feature>
<dbReference type="SUPFAM" id="SSF51126">
    <property type="entry name" value="Pectin lyase-like"/>
    <property type="match status" value="1"/>
</dbReference>
<dbReference type="PANTHER" id="PTHR12338">
    <property type="entry name" value="AUTOTRANSPORTER"/>
    <property type="match status" value="1"/>
</dbReference>
<feature type="domain" description="Autotransporter" evidence="2">
    <location>
        <begin position="579"/>
        <end position="857"/>
    </location>
</feature>
<dbReference type="InterPro" id="IPR005546">
    <property type="entry name" value="Autotransporte_beta"/>
</dbReference>
<dbReference type="CDD" id="cd01344">
    <property type="entry name" value="PL2_Passenger_AT"/>
    <property type="match status" value="1"/>
</dbReference>
<dbReference type="SMART" id="SM00869">
    <property type="entry name" value="Autotransporter"/>
    <property type="match status" value="1"/>
</dbReference>
<dbReference type="PRINTS" id="PR01484">
    <property type="entry name" value="PRTACTNFAMLY"/>
</dbReference>
<accession>A0A5C5PTV0</accession>
<gene>
    <name evidence="3" type="ORF">FJD37_16800</name>
</gene>
<dbReference type="InterPro" id="IPR050909">
    <property type="entry name" value="Bact_Autotransporter_VF"/>
</dbReference>
<feature type="signal peptide" evidence="1">
    <location>
        <begin position="1"/>
        <end position="27"/>
    </location>
</feature>
<organism evidence="3 4">
    <name type="scientific">Pseudomonas saxonica</name>
    <dbReference type="NCBI Taxonomy" id="2600598"/>
    <lineage>
        <taxon>Bacteria</taxon>
        <taxon>Pseudomonadati</taxon>
        <taxon>Pseudomonadota</taxon>
        <taxon>Gammaproteobacteria</taxon>
        <taxon>Pseudomonadales</taxon>
        <taxon>Pseudomonadaceae</taxon>
        <taxon>Pseudomonas</taxon>
    </lineage>
</organism>
<dbReference type="Gene3D" id="2.160.20.20">
    <property type="match status" value="1"/>
</dbReference>
<dbReference type="Pfam" id="PF18883">
    <property type="entry name" value="AC_1"/>
    <property type="match status" value="1"/>
</dbReference>